<dbReference type="Proteomes" id="UP000271098">
    <property type="component" value="Unassembled WGS sequence"/>
</dbReference>
<evidence type="ECO:0000256" key="1">
    <source>
        <dbReference type="SAM" id="MobiDB-lite"/>
    </source>
</evidence>
<dbReference type="GO" id="GO:1990072">
    <property type="term" value="C:TRAPPIII protein complex"/>
    <property type="evidence" value="ECO:0007669"/>
    <property type="project" value="TreeGrafter"/>
</dbReference>
<gene>
    <name evidence="2" type="ORF">GPUH_LOCUS23050</name>
</gene>
<sequence>MPRWMLPSIFKYYLFLDDETPDNGQSRVSAVFSSICSKYGAQNCYLLKINSKYDDELTDPWRTHLESKYRGLEKGLVLAKEKVLSKTVGLIDGMMNSAGGCTNSSGSPPIHGQCLSYDDRENVTRMMECMVRNALIPFVEAQMRLLNEQVIARRGISKSLTTGVRKWFGAAAAQQTAAVSYVSFISLFLGIWGEGGWERGKEGGGEKKGKHDGGRRAEGT</sequence>
<proteinExistence type="predicted"/>
<evidence type="ECO:0000313" key="2">
    <source>
        <dbReference type="EMBL" id="VDN40906.1"/>
    </source>
</evidence>
<evidence type="ECO:0000313" key="3">
    <source>
        <dbReference type="Proteomes" id="UP000271098"/>
    </source>
</evidence>
<dbReference type="Pfam" id="PF12739">
    <property type="entry name" value="TRAPPC-Trs85"/>
    <property type="match status" value="1"/>
</dbReference>
<feature type="region of interest" description="Disordered" evidence="1">
    <location>
        <begin position="199"/>
        <end position="220"/>
    </location>
</feature>
<reference evidence="2 3" key="1">
    <citation type="submission" date="2018-11" db="EMBL/GenBank/DDBJ databases">
        <authorList>
            <consortium name="Pathogen Informatics"/>
        </authorList>
    </citation>
    <scope>NUCLEOTIDE SEQUENCE [LARGE SCALE GENOMIC DNA]</scope>
</reference>
<accession>A0A3P7RCU8</accession>
<dbReference type="EMBL" id="UYRT01096677">
    <property type="protein sequence ID" value="VDN40906.1"/>
    <property type="molecule type" value="Genomic_DNA"/>
</dbReference>
<dbReference type="OrthoDB" id="203724at2759"/>
<name>A0A3P7RCU8_9BILA</name>
<keyword evidence="3" id="KW-1185">Reference proteome</keyword>
<dbReference type="InterPro" id="IPR024420">
    <property type="entry name" value="TRAPP_III_complex_Trs85"/>
</dbReference>
<organism evidence="2 3">
    <name type="scientific">Gongylonema pulchrum</name>
    <dbReference type="NCBI Taxonomy" id="637853"/>
    <lineage>
        <taxon>Eukaryota</taxon>
        <taxon>Metazoa</taxon>
        <taxon>Ecdysozoa</taxon>
        <taxon>Nematoda</taxon>
        <taxon>Chromadorea</taxon>
        <taxon>Rhabditida</taxon>
        <taxon>Spirurina</taxon>
        <taxon>Spiruromorpha</taxon>
        <taxon>Spiruroidea</taxon>
        <taxon>Gongylonematidae</taxon>
        <taxon>Gongylonema</taxon>
    </lineage>
</organism>
<dbReference type="AlphaFoldDB" id="A0A3P7RCU8"/>
<protein>
    <submittedName>
        <fullName evidence="2">Uncharacterized protein</fullName>
    </submittedName>
</protein>
<dbReference type="PANTHER" id="PTHR12975">
    <property type="entry name" value="TRANSPORT PROTEIN TRAPP"/>
    <property type="match status" value="1"/>
</dbReference>
<dbReference type="PANTHER" id="PTHR12975:SF6">
    <property type="entry name" value="TRAFFICKING PROTEIN PARTICLE COMPLEX SUBUNIT 8"/>
    <property type="match status" value="1"/>
</dbReference>